<dbReference type="Pfam" id="PF00023">
    <property type="entry name" value="Ank"/>
    <property type="match status" value="1"/>
</dbReference>
<dbReference type="InterPro" id="IPR036770">
    <property type="entry name" value="Ankyrin_rpt-contain_sf"/>
</dbReference>
<comment type="caution">
    <text evidence="5">The sequence shown here is derived from an EMBL/GenBank/DDBJ whole genome shotgun (WGS) entry which is preliminary data.</text>
</comment>
<dbReference type="Proteomes" id="UP000325902">
    <property type="component" value="Unassembled WGS sequence"/>
</dbReference>
<dbReference type="InterPro" id="IPR050889">
    <property type="entry name" value="Dendritic_Spine_Reg/Scaffold"/>
</dbReference>
<gene>
    <name evidence="5" type="primary">ANKRD52_0</name>
    <name evidence="5" type="ORF">DBV05_g4990</name>
</gene>
<dbReference type="SUPFAM" id="SSF48403">
    <property type="entry name" value="Ankyrin repeat"/>
    <property type="match status" value="2"/>
</dbReference>
<dbReference type="Gene3D" id="1.25.40.20">
    <property type="entry name" value="Ankyrin repeat-containing domain"/>
    <property type="match status" value="5"/>
</dbReference>
<feature type="repeat" description="ANK" evidence="3">
    <location>
        <begin position="505"/>
        <end position="526"/>
    </location>
</feature>
<keyword evidence="2 3" id="KW-0040">ANK repeat</keyword>
<dbReference type="EMBL" id="VCHE01000024">
    <property type="protein sequence ID" value="KAB2576362.1"/>
    <property type="molecule type" value="Genomic_DNA"/>
</dbReference>
<dbReference type="InterPro" id="IPR002110">
    <property type="entry name" value="Ankyrin_rpt"/>
</dbReference>
<feature type="compositionally biased region" description="Basic and acidic residues" evidence="4">
    <location>
        <begin position="425"/>
        <end position="441"/>
    </location>
</feature>
<organism evidence="5 6">
    <name type="scientific">Lasiodiplodia theobromae</name>
    <dbReference type="NCBI Taxonomy" id="45133"/>
    <lineage>
        <taxon>Eukaryota</taxon>
        <taxon>Fungi</taxon>
        <taxon>Dikarya</taxon>
        <taxon>Ascomycota</taxon>
        <taxon>Pezizomycotina</taxon>
        <taxon>Dothideomycetes</taxon>
        <taxon>Dothideomycetes incertae sedis</taxon>
        <taxon>Botryosphaeriales</taxon>
        <taxon>Botryosphaeriaceae</taxon>
        <taxon>Lasiodiplodia</taxon>
    </lineage>
</organism>
<protein>
    <submittedName>
        <fullName evidence="5">Serine/threonine-protein phosphatase 6 regulatory ankyrin repeat subunit C</fullName>
    </submittedName>
</protein>
<evidence type="ECO:0000256" key="1">
    <source>
        <dbReference type="ARBA" id="ARBA00022737"/>
    </source>
</evidence>
<proteinExistence type="predicted"/>
<feature type="repeat" description="ANK" evidence="3">
    <location>
        <begin position="32"/>
        <end position="65"/>
    </location>
</feature>
<reference evidence="5 6" key="1">
    <citation type="journal article" date="2019" name="Sci. Rep.">
        <title>A multi-omics analysis of the grapevine pathogen Lasiodiplodia theobromae reveals that temperature affects the expression of virulence- and pathogenicity-related genes.</title>
        <authorList>
            <person name="Felix C."/>
            <person name="Meneses R."/>
            <person name="Goncalves M.F.M."/>
            <person name="Tilleman L."/>
            <person name="Duarte A.S."/>
            <person name="Jorrin-Novo J.V."/>
            <person name="Van de Peer Y."/>
            <person name="Deforce D."/>
            <person name="Van Nieuwerburgh F."/>
            <person name="Esteves A.C."/>
            <person name="Alves A."/>
        </authorList>
    </citation>
    <scope>NUCLEOTIDE SEQUENCE [LARGE SCALE GENOMIC DNA]</scope>
    <source>
        <strain evidence="5 6">LA-SOL3</strain>
    </source>
</reference>
<evidence type="ECO:0000313" key="5">
    <source>
        <dbReference type="EMBL" id="KAB2576362.1"/>
    </source>
</evidence>
<evidence type="ECO:0000313" key="6">
    <source>
        <dbReference type="Proteomes" id="UP000325902"/>
    </source>
</evidence>
<sequence length="565" mass="61576">MESGRELYKAFRFKIVNLLLAAGARVAAVDEDGNTALHLAILHGYIDCARLMLIHDDSSLTIPNKRGEIPLFVSAKGQFSAESPMDMAEFLSRWHILNRPMHRAVANGDVTTIYNALDSGESISARSMLGDAPIHLAASRGNVGMVRLLLSKGAFAGQAGYLGQTALHRAAAACGQPNKIHGLDSPTQKYWTEPEIALFQSVCEYRQHKRDGIPDPSRCFEVAQALLDTGLSPTVPDALLRTPLHLAAATGDEALVQLLLAHGADPNAPDLDLRTPLWYAAASGNIDLMMILNQHGATTRLQPEYFRDVGHLAVQCGRRCVSADMLNKADEQGRTPLIHAVQTGAMASVEHLAQAGAYMGQLGKGWSPLVQACDKRHWGVAKLLLDRGADVREYEHDPKASNAKALHLAARGGSSDMIRDILHAEAKAEEQPDPPKVERTLAHSRRPSMQSIKSVMTPDFLKVERAPAHSRRPSVSSFKSVMTTQSGWSAVMKVTSPTAQKIGFYKWTPLHFAASMGHTNAVKTLLGIMDRTEIISRDIDGFTAGELAKEAGYEEIFQLIEERLD</sequence>
<dbReference type="AlphaFoldDB" id="A0A5N5DH46"/>
<feature type="repeat" description="ANK" evidence="3">
    <location>
        <begin position="364"/>
        <end position="396"/>
    </location>
</feature>
<feature type="repeat" description="ANK" evidence="3">
    <location>
        <begin position="129"/>
        <end position="154"/>
    </location>
</feature>
<dbReference type="PANTHER" id="PTHR24166:SF48">
    <property type="entry name" value="PROTEIN VAPYRIN"/>
    <property type="match status" value="1"/>
</dbReference>
<keyword evidence="6" id="KW-1185">Reference proteome</keyword>
<dbReference type="SMART" id="SM00248">
    <property type="entry name" value="ANK"/>
    <property type="match status" value="9"/>
</dbReference>
<dbReference type="OrthoDB" id="3935916at2759"/>
<dbReference type="Pfam" id="PF12796">
    <property type="entry name" value="Ank_2"/>
    <property type="match status" value="3"/>
</dbReference>
<dbReference type="PRINTS" id="PR01415">
    <property type="entry name" value="ANKYRIN"/>
</dbReference>
<name>A0A5N5DH46_9PEZI</name>
<evidence type="ECO:0000256" key="2">
    <source>
        <dbReference type="ARBA" id="ARBA00023043"/>
    </source>
</evidence>
<dbReference type="PANTHER" id="PTHR24166">
    <property type="entry name" value="ROLLING PEBBLES, ISOFORM B"/>
    <property type="match status" value="1"/>
</dbReference>
<dbReference type="Pfam" id="PF13637">
    <property type="entry name" value="Ank_4"/>
    <property type="match status" value="1"/>
</dbReference>
<dbReference type="PROSITE" id="PS50088">
    <property type="entry name" value="ANK_REPEAT"/>
    <property type="match status" value="6"/>
</dbReference>
<evidence type="ECO:0000256" key="4">
    <source>
        <dbReference type="SAM" id="MobiDB-lite"/>
    </source>
</evidence>
<evidence type="ECO:0000256" key="3">
    <source>
        <dbReference type="PROSITE-ProRule" id="PRU00023"/>
    </source>
</evidence>
<feature type="repeat" description="ANK" evidence="3">
    <location>
        <begin position="272"/>
        <end position="304"/>
    </location>
</feature>
<keyword evidence="1" id="KW-0677">Repeat</keyword>
<accession>A0A5N5DH46</accession>
<feature type="region of interest" description="Disordered" evidence="4">
    <location>
        <begin position="425"/>
        <end position="447"/>
    </location>
</feature>
<dbReference type="PROSITE" id="PS50297">
    <property type="entry name" value="ANK_REP_REGION"/>
    <property type="match status" value="5"/>
</dbReference>
<feature type="repeat" description="ANK" evidence="3">
    <location>
        <begin position="239"/>
        <end position="271"/>
    </location>
</feature>